<feature type="binding site" evidence="7">
    <location>
        <position position="58"/>
    </location>
    <ligand>
        <name>carbamoyl phosphate</name>
        <dbReference type="ChEBI" id="CHEBI:58228"/>
    </ligand>
</feature>
<dbReference type="EMBL" id="WSLF01000002">
    <property type="protein sequence ID" value="KAE9636313.1"/>
    <property type="molecule type" value="Genomic_DNA"/>
</dbReference>
<evidence type="ECO:0000313" key="12">
    <source>
        <dbReference type="Proteomes" id="UP000483018"/>
    </source>
</evidence>
<dbReference type="RefSeq" id="WP_158739564.1">
    <property type="nucleotide sequence ID" value="NZ_WSLF01000002.1"/>
</dbReference>
<comment type="subunit">
    <text evidence="7">Heterododecamer (2C3:3R2) of six catalytic PyrB chains organized as two trimers (C3), and six regulatory PyrI chains organized as three dimers (R2).</text>
</comment>
<dbReference type="GO" id="GO:0005829">
    <property type="term" value="C:cytosol"/>
    <property type="evidence" value="ECO:0007669"/>
    <property type="project" value="TreeGrafter"/>
</dbReference>
<reference evidence="11 12" key="1">
    <citation type="submission" date="2019-12" db="EMBL/GenBank/DDBJ databases">
        <title>Defluviitalea raffinosedens, isolated from a biogas fermenter, genome sequencing and characterization.</title>
        <authorList>
            <person name="Rettenmaier R."/>
            <person name="Schneider M."/>
            <person name="Neuhaus K."/>
            <person name="Liebl W."/>
            <person name="Zverlov V."/>
        </authorList>
    </citation>
    <scope>NUCLEOTIDE SEQUENCE [LARGE SCALE GENOMIC DNA]</scope>
    <source>
        <strain evidence="11 12">249c-K6</strain>
    </source>
</reference>
<dbReference type="Pfam" id="PF02729">
    <property type="entry name" value="OTCace_N"/>
    <property type="match status" value="1"/>
</dbReference>
<dbReference type="UniPathway" id="UPA00070">
    <property type="reaction ID" value="UER00116"/>
</dbReference>
<feature type="coiled-coil region" evidence="8">
    <location>
        <begin position="15"/>
        <end position="42"/>
    </location>
</feature>
<comment type="catalytic activity">
    <reaction evidence="6 7">
        <text>carbamoyl phosphate + L-aspartate = N-carbamoyl-L-aspartate + phosphate + H(+)</text>
        <dbReference type="Rhea" id="RHEA:20013"/>
        <dbReference type="ChEBI" id="CHEBI:15378"/>
        <dbReference type="ChEBI" id="CHEBI:29991"/>
        <dbReference type="ChEBI" id="CHEBI:32814"/>
        <dbReference type="ChEBI" id="CHEBI:43474"/>
        <dbReference type="ChEBI" id="CHEBI:58228"/>
        <dbReference type="EC" id="2.1.3.2"/>
    </reaction>
</comment>
<dbReference type="InterPro" id="IPR036901">
    <property type="entry name" value="Asp/Orn_carbamoylTrfase_sf"/>
</dbReference>
<dbReference type="HAMAP" id="MF_00001">
    <property type="entry name" value="Asp_carb_tr"/>
    <property type="match status" value="1"/>
</dbReference>
<evidence type="ECO:0000256" key="1">
    <source>
        <dbReference type="ARBA" id="ARBA00004852"/>
    </source>
</evidence>
<dbReference type="SUPFAM" id="SSF53671">
    <property type="entry name" value="Aspartate/ornithine carbamoyltransferase"/>
    <property type="match status" value="1"/>
</dbReference>
<feature type="domain" description="Aspartate/ornithine carbamoyltransferase Asp/Orn-binding" evidence="9">
    <location>
        <begin position="154"/>
        <end position="300"/>
    </location>
</feature>
<dbReference type="PROSITE" id="PS00097">
    <property type="entry name" value="CARBAMOYLTRANSFERASE"/>
    <property type="match status" value="1"/>
</dbReference>
<evidence type="ECO:0000256" key="4">
    <source>
        <dbReference type="ARBA" id="ARBA00022975"/>
    </source>
</evidence>
<feature type="binding site" evidence="7">
    <location>
        <position position="222"/>
    </location>
    <ligand>
        <name>L-aspartate</name>
        <dbReference type="ChEBI" id="CHEBI:29991"/>
    </ligand>
</feature>
<dbReference type="PANTHER" id="PTHR45753">
    <property type="entry name" value="ORNITHINE CARBAMOYLTRANSFERASE, MITOCHONDRIAL"/>
    <property type="match status" value="1"/>
</dbReference>
<dbReference type="GO" id="GO:0004070">
    <property type="term" value="F:aspartate carbamoyltransferase activity"/>
    <property type="evidence" value="ECO:0007669"/>
    <property type="project" value="UniProtKB-UniRule"/>
</dbReference>
<evidence type="ECO:0000259" key="9">
    <source>
        <dbReference type="Pfam" id="PF00185"/>
    </source>
</evidence>
<comment type="caution">
    <text evidence="11">The sequence shown here is derived from an EMBL/GenBank/DDBJ whole genome shotgun (WGS) entry which is preliminary data.</text>
</comment>
<evidence type="ECO:0000259" key="10">
    <source>
        <dbReference type="Pfam" id="PF02729"/>
    </source>
</evidence>
<dbReference type="PANTHER" id="PTHR45753:SF6">
    <property type="entry name" value="ASPARTATE CARBAMOYLTRANSFERASE"/>
    <property type="match status" value="1"/>
</dbReference>
<feature type="binding site" evidence="7">
    <location>
        <position position="138"/>
    </location>
    <ligand>
        <name>carbamoyl phosphate</name>
        <dbReference type="ChEBI" id="CHEBI:58228"/>
    </ligand>
</feature>
<name>A0A7C8LEH0_9FIRM</name>
<dbReference type="GO" id="GO:0006207">
    <property type="term" value="P:'de novo' pyrimidine nucleobase biosynthetic process"/>
    <property type="evidence" value="ECO:0007669"/>
    <property type="project" value="InterPro"/>
</dbReference>
<sequence>MLKRKDILGIRDLTAEEILCILETAREMKEKIENKKAREKSLKNFSIVTLFYENSTRTKMSFALAGEYLGADVSDLGVATSSVNKGESLVDTGITLDQMGIDIMVIRHSMSGAANVLARNVKASVINAGDGVNEHPTQALLDLYTIYEKKKSFKDLKVAIIGDIIHSRVARSNVFGFTKLGANVVVGGPSTLISKNMEYLGAKVTMDIKEALKDADIVMGLRIQMERQKGGLFPDLREYRDLFGINEEMMKYAKPDALLMHPGPVNRGIELSTEIIDGSQSVINEQVKNGVAVRMALLHLLAEGRKNNEDIDSKWTHTRSFIQNRWDQRYIG</sequence>
<keyword evidence="4 7" id="KW-0665">Pyrimidine biosynthesis</keyword>
<dbReference type="GO" id="GO:0016597">
    <property type="term" value="F:amino acid binding"/>
    <property type="evidence" value="ECO:0007669"/>
    <property type="project" value="InterPro"/>
</dbReference>
<evidence type="ECO:0000256" key="6">
    <source>
        <dbReference type="ARBA" id="ARBA00048859"/>
    </source>
</evidence>
<dbReference type="InterPro" id="IPR006132">
    <property type="entry name" value="Asp/Orn_carbamoyltranf_P-bd"/>
</dbReference>
<evidence type="ECO:0000256" key="2">
    <source>
        <dbReference type="ARBA" id="ARBA00008896"/>
    </source>
</evidence>
<dbReference type="AlphaFoldDB" id="A0A7C8LEH0"/>
<dbReference type="GO" id="GO:0006520">
    <property type="term" value="P:amino acid metabolic process"/>
    <property type="evidence" value="ECO:0007669"/>
    <property type="project" value="InterPro"/>
</dbReference>
<accession>A0A7C8LEH0</accession>
<dbReference type="NCBIfam" id="TIGR00670">
    <property type="entry name" value="asp_carb_tr"/>
    <property type="match status" value="1"/>
</dbReference>
<keyword evidence="3 7" id="KW-0808">Transferase</keyword>
<comment type="pathway">
    <text evidence="1 7">Pyrimidine metabolism; UMP biosynthesis via de novo pathway; (S)-dihydroorotate from bicarbonate: step 2/3.</text>
</comment>
<dbReference type="Proteomes" id="UP000483018">
    <property type="component" value="Unassembled WGS sequence"/>
</dbReference>
<comment type="similarity">
    <text evidence="2 7">Belongs to the aspartate/ornithine carbamoyltransferase superfamily. ATCase family.</text>
</comment>
<dbReference type="GO" id="GO:0044205">
    <property type="term" value="P:'de novo' UMP biosynthetic process"/>
    <property type="evidence" value="ECO:0007669"/>
    <property type="project" value="UniProtKB-UniRule"/>
</dbReference>
<organism evidence="11 12">
    <name type="scientific">Defluviitalea raffinosedens</name>
    <dbReference type="NCBI Taxonomy" id="1450156"/>
    <lineage>
        <taxon>Bacteria</taxon>
        <taxon>Bacillati</taxon>
        <taxon>Bacillota</taxon>
        <taxon>Clostridia</taxon>
        <taxon>Lachnospirales</taxon>
        <taxon>Defluviitaleaceae</taxon>
        <taxon>Defluviitalea</taxon>
    </lineage>
</organism>
<protein>
    <recommendedName>
        <fullName evidence="7">Aspartate carbamoyltransferase</fullName>
        <ecNumber evidence="7">2.1.3.2</ecNumber>
    </recommendedName>
    <alternativeName>
        <fullName evidence="7">Aspartate transcarbamylase</fullName>
        <shortName evidence="7">ATCase</shortName>
    </alternativeName>
</protein>
<dbReference type="Pfam" id="PF00185">
    <property type="entry name" value="OTCace"/>
    <property type="match status" value="1"/>
</dbReference>
<dbReference type="PRINTS" id="PR00100">
    <property type="entry name" value="AOTCASE"/>
</dbReference>
<gene>
    <name evidence="7" type="primary">pyrB</name>
    <name evidence="11" type="ORF">GND95_04120</name>
</gene>
<feature type="domain" description="Aspartate/ornithine carbamoyltransferase carbamoyl-P binding" evidence="10">
    <location>
        <begin position="5"/>
        <end position="148"/>
    </location>
</feature>
<dbReference type="EC" id="2.1.3.2" evidence="7"/>
<evidence type="ECO:0000256" key="5">
    <source>
        <dbReference type="ARBA" id="ARBA00043884"/>
    </source>
</evidence>
<comment type="function">
    <text evidence="5 7">Catalyzes the condensation of carbamoyl phosphate and aspartate to form carbamoyl aspartate and inorganic phosphate, the committed step in the de novo pyrimidine nucleotide biosynthesis pathway.</text>
</comment>
<dbReference type="Gene3D" id="3.40.50.1370">
    <property type="entry name" value="Aspartate/ornithine carbamoyltransferase"/>
    <property type="match status" value="2"/>
</dbReference>
<feature type="binding site" evidence="7">
    <location>
        <position position="264"/>
    </location>
    <ligand>
        <name>carbamoyl phosphate</name>
        <dbReference type="ChEBI" id="CHEBI:58228"/>
    </ligand>
</feature>
<feature type="binding site" evidence="7">
    <location>
        <position position="135"/>
    </location>
    <ligand>
        <name>carbamoyl phosphate</name>
        <dbReference type="ChEBI" id="CHEBI:58228"/>
    </ligand>
</feature>
<feature type="binding site" evidence="7">
    <location>
        <position position="263"/>
    </location>
    <ligand>
        <name>carbamoyl phosphate</name>
        <dbReference type="ChEBI" id="CHEBI:58228"/>
    </ligand>
</feature>
<dbReference type="InterPro" id="IPR006130">
    <property type="entry name" value="Asp/Orn_carbamoylTrfase"/>
</dbReference>
<dbReference type="PRINTS" id="PR00101">
    <property type="entry name" value="ATCASE"/>
</dbReference>
<feature type="binding site" evidence="7">
    <location>
        <position position="107"/>
    </location>
    <ligand>
        <name>carbamoyl phosphate</name>
        <dbReference type="ChEBI" id="CHEBI:58228"/>
    </ligand>
</feature>
<evidence type="ECO:0000256" key="3">
    <source>
        <dbReference type="ARBA" id="ARBA00022679"/>
    </source>
</evidence>
<keyword evidence="8" id="KW-0175">Coiled coil</keyword>
<dbReference type="NCBIfam" id="NF002032">
    <property type="entry name" value="PRK00856.1"/>
    <property type="match status" value="1"/>
</dbReference>
<feature type="binding site" evidence="7">
    <location>
        <position position="168"/>
    </location>
    <ligand>
        <name>L-aspartate</name>
        <dbReference type="ChEBI" id="CHEBI:29991"/>
    </ligand>
</feature>
<proteinExistence type="inferred from homology"/>
<dbReference type="InterPro" id="IPR002082">
    <property type="entry name" value="Asp_carbamoyltransf"/>
</dbReference>
<evidence type="ECO:0000256" key="8">
    <source>
        <dbReference type="SAM" id="Coils"/>
    </source>
</evidence>
<feature type="binding site" evidence="7">
    <location>
        <position position="85"/>
    </location>
    <ligand>
        <name>L-aspartate</name>
        <dbReference type="ChEBI" id="CHEBI:29991"/>
    </ligand>
</feature>
<evidence type="ECO:0000256" key="7">
    <source>
        <dbReference type="HAMAP-Rule" id="MF_00001"/>
    </source>
</evidence>
<keyword evidence="12" id="KW-1185">Reference proteome</keyword>
<dbReference type="OrthoDB" id="9774690at2"/>
<evidence type="ECO:0000313" key="11">
    <source>
        <dbReference type="EMBL" id="KAE9636313.1"/>
    </source>
</evidence>
<dbReference type="InterPro" id="IPR006131">
    <property type="entry name" value="Asp_carbamoyltransf_Asp/Orn-bd"/>
</dbReference>
<feature type="binding site" evidence="7">
    <location>
        <position position="57"/>
    </location>
    <ligand>
        <name>carbamoyl phosphate</name>
        <dbReference type="ChEBI" id="CHEBI:58228"/>
    </ligand>
</feature>